<name>A0AAU7J7Z0_9VIRU</name>
<evidence type="ECO:0000256" key="1">
    <source>
        <dbReference type="SAM" id="MobiDB-lite"/>
    </source>
</evidence>
<sequence>MTTSEDAVTPTRVTPVDRGASLPSTRLYIDGDHPDALGEIRHHLGLLAEKGERPWAEVVYSPPEELTEEQSATWLASVEDTFDAVELVDGEIVTLPPYSELVAI</sequence>
<organism evidence="2">
    <name type="scientific">Microbacterium phage Merry</name>
    <dbReference type="NCBI Taxonomy" id="3144827"/>
    <lineage>
        <taxon>Viruses</taxon>
    </lineage>
</organism>
<feature type="region of interest" description="Disordered" evidence="1">
    <location>
        <begin position="1"/>
        <end position="20"/>
    </location>
</feature>
<dbReference type="EMBL" id="PP763431">
    <property type="protein sequence ID" value="XBN42098.1"/>
    <property type="molecule type" value="Genomic_DNA"/>
</dbReference>
<protein>
    <submittedName>
        <fullName evidence="2">Uncharacterized protein</fullName>
    </submittedName>
</protein>
<reference evidence="2" key="1">
    <citation type="submission" date="2024-05" db="EMBL/GenBank/DDBJ databases">
        <title>Complete genome sequence of bacteriophages Merry and Sunny infecting Microbacterium sp. isolated from an alkaline commercial outdoor algal pond.</title>
        <authorList>
            <person name="Levesque A.V."/>
            <person name="Rabines A.J."/>
            <person name="Alrubaiaan E."/>
            <person name="Oliver A."/>
            <person name="Allen E.E."/>
            <person name="Hazlebeck D."/>
            <person name="Pinowska A."/>
            <person name="Traller J.C."/>
            <person name="Zeigler Allen L."/>
        </authorList>
    </citation>
    <scope>NUCLEOTIDE SEQUENCE</scope>
</reference>
<accession>A0AAU7J7Z0</accession>
<proteinExistence type="predicted"/>
<evidence type="ECO:0000313" key="2">
    <source>
        <dbReference type="EMBL" id="XBN42098.1"/>
    </source>
</evidence>